<dbReference type="Proteomes" id="UP000314294">
    <property type="component" value="Unassembled WGS sequence"/>
</dbReference>
<gene>
    <name evidence="2" type="ORF">EYF80_061857</name>
</gene>
<feature type="region of interest" description="Disordered" evidence="1">
    <location>
        <begin position="45"/>
        <end position="68"/>
    </location>
</feature>
<evidence type="ECO:0000313" key="2">
    <source>
        <dbReference type="EMBL" id="TNN27995.1"/>
    </source>
</evidence>
<sequence length="68" mass="7204">MTDSSGRKPARPPCEYSLVRLVGSTASDWLRGLSVTTAPHVQFLSAAAGGGGGGGGEEEEEKREREKW</sequence>
<keyword evidence="3" id="KW-1185">Reference proteome</keyword>
<protein>
    <submittedName>
        <fullName evidence="2">Uncharacterized protein</fullName>
    </submittedName>
</protein>
<organism evidence="2 3">
    <name type="scientific">Liparis tanakae</name>
    <name type="common">Tanaka's snailfish</name>
    <dbReference type="NCBI Taxonomy" id="230148"/>
    <lineage>
        <taxon>Eukaryota</taxon>
        <taxon>Metazoa</taxon>
        <taxon>Chordata</taxon>
        <taxon>Craniata</taxon>
        <taxon>Vertebrata</taxon>
        <taxon>Euteleostomi</taxon>
        <taxon>Actinopterygii</taxon>
        <taxon>Neopterygii</taxon>
        <taxon>Teleostei</taxon>
        <taxon>Neoteleostei</taxon>
        <taxon>Acanthomorphata</taxon>
        <taxon>Eupercaria</taxon>
        <taxon>Perciformes</taxon>
        <taxon>Cottioidei</taxon>
        <taxon>Cottales</taxon>
        <taxon>Liparidae</taxon>
        <taxon>Liparis</taxon>
    </lineage>
</organism>
<comment type="caution">
    <text evidence="2">The sequence shown here is derived from an EMBL/GenBank/DDBJ whole genome shotgun (WGS) entry which is preliminary data.</text>
</comment>
<dbReference type="EMBL" id="SRLO01007438">
    <property type="protein sequence ID" value="TNN27995.1"/>
    <property type="molecule type" value="Genomic_DNA"/>
</dbReference>
<evidence type="ECO:0000256" key="1">
    <source>
        <dbReference type="SAM" id="MobiDB-lite"/>
    </source>
</evidence>
<reference evidence="2 3" key="1">
    <citation type="submission" date="2019-03" db="EMBL/GenBank/DDBJ databases">
        <title>First draft genome of Liparis tanakae, snailfish: a comprehensive survey of snailfish specific genes.</title>
        <authorList>
            <person name="Kim W."/>
            <person name="Song I."/>
            <person name="Jeong J.-H."/>
            <person name="Kim D."/>
            <person name="Kim S."/>
            <person name="Ryu S."/>
            <person name="Song J.Y."/>
            <person name="Lee S.K."/>
        </authorList>
    </citation>
    <scope>NUCLEOTIDE SEQUENCE [LARGE SCALE GENOMIC DNA]</scope>
    <source>
        <tissue evidence="2">Muscle</tissue>
    </source>
</reference>
<proteinExistence type="predicted"/>
<accession>A0A4Z2EGZ1</accession>
<dbReference type="AlphaFoldDB" id="A0A4Z2EGZ1"/>
<name>A0A4Z2EGZ1_9TELE</name>
<evidence type="ECO:0000313" key="3">
    <source>
        <dbReference type="Proteomes" id="UP000314294"/>
    </source>
</evidence>